<dbReference type="Proteomes" id="UP001516351">
    <property type="component" value="Unassembled WGS sequence"/>
</dbReference>
<dbReference type="SUPFAM" id="SSF47598">
    <property type="entry name" value="Ribbon-helix-helix"/>
    <property type="match status" value="1"/>
</dbReference>
<evidence type="ECO:0000256" key="1">
    <source>
        <dbReference type="SAM" id="Coils"/>
    </source>
</evidence>
<dbReference type="InterPro" id="IPR005569">
    <property type="entry name" value="Arc_DNA-bd_dom"/>
</dbReference>
<organism evidence="3 4">
    <name type="scientific">Asaia spathodeae</name>
    <dbReference type="NCBI Taxonomy" id="657016"/>
    <lineage>
        <taxon>Bacteria</taxon>
        <taxon>Pseudomonadati</taxon>
        <taxon>Pseudomonadota</taxon>
        <taxon>Alphaproteobacteria</taxon>
        <taxon>Acetobacterales</taxon>
        <taxon>Acetobacteraceae</taxon>
        <taxon>Asaia</taxon>
    </lineage>
</organism>
<keyword evidence="3" id="KW-0238">DNA-binding</keyword>
<dbReference type="GO" id="GO:0003677">
    <property type="term" value="F:DNA binding"/>
    <property type="evidence" value="ECO:0007669"/>
    <property type="project" value="UniProtKB-KW"/>
</dbReference>
<dbReference type="InterPro" id="IPR010985">
    <property type="entry name" value="Ribbon_hlx_hlx"/>
</dbReference>
<protein>
    <submittedName>
        <fullName evidence="3">Arc family DNA-binding protein</fullName>
    </submittedName>
</protein>
<proteinExistence type="predicted"/>
<dbReference type="RefSeq" id="WP_267311985.1">
    <property type="nucleotide sequence ID" value="NZ_JABXXV010000006.1"/>
</dbReference>
<keyword evidence="4" id="KW-1185">Reference proteome</keyword>
<dbReference type="InterPro" id="IPR013321">
    <property type="entry name" value="Arc_rbn_hlx_hlx"/>
</dbReference>
<evidence type="ECO:0000313" key="4">
    <source>
        <dbReference type="Proteomes" id="UP001516351"/>
    </source>
</evidence>
<feature type="coiled-coil region" evidence="1">
    <location>
        <begin position="104"/>
        <end position="131"/>
    </location>
</feature>
<dbReference type="Pfam" id="PF03869">
    <property type="entry name" value="Arc"/>
    <property type="match status" value="1"/>
</dbReference>
<name>A0ABX2P7C2_9PROT</name>
<accession>A0ABX2P7C2</accession>
<feature type="domain" description="Arc-like DNA binding" evidence="2">
    <location>
        <begin position="4"/>
        <end position="45"/>
    </location>
</feature>
<evidence type="ECO:0000259" key="2">
    <source>
        <dbReference type="Pfam" id="PF03869"/>
    </source>
</evidence>
<evidence type="ECO:0000313" key="3">
    <source>
        <dbReference type="EMBL" id="NVN47474.1"/>
    </source>
</evidence>
<comment type="caution">
    <text evidence="3">The sequence shown here is derived from an EMBL/GenBank/DDBJ whole genome shotgun (WGS) entry which is preliminary data.</text>
</comment>
<keyword evidence="1" id="KW-0175">Coiled coil</keyword>
<gene>
    <name evidence="3" type="ORF">HW542_11740</name>
</gene>
<sequence>MAASDPQMKIRLPPFLKEQVSRHAQTMGTSMNQAIIDLLEDALAQLPTGYKPSPFNHDESKTNLEKEINFLWHRITSLNDDISNFSRDIANCEGNEDRDTYNYRKFLIKRIQETDAEAEDLHKKVKILEDRLRSFKE</sequence>
<reference evidence="3 4" key="1">
    <citation type="submission" date="2020-06" db="EMBL/GenBank/DDBJ databases">
        <title>Synonyms of Asaia species.</title>
        <authorList>
            <person name="Sombolestani A."/>
        </authorList>
    </citation>
    <scope>NUCLEOTIDE SEQUENCE [LARGE SCALE GENOMIC DNA]</scope>
    <source>
        <strain evidence="3 4">LMG 27047</strain>
    </source>
</reference>
<dbReference type="Gene3D" id="1.10.1220.10">
    <property type="entry name" value="Met repressor-like"/>
    <property type="match status" value="1"/>
</dbReference>
<dbReference type="EMBL" id="JABXXV010000006">
    <property type="protein sequence ID" value="NVN47474.1"/>
    <property type="molecule type" value="Genomic_DNA"/>
</dbReference>